<dbReference type="EC" id="4.4.1.1" evidence="4"/>
<evidence type="ECO:0000256" key="7">
    <source>
        <dbReference type="ARBA" id="ARBA00029853"/>
    </source>
</evidence>
<proteinExistence type="inferred from homology"/>
<dbReference type="PANTHER" id="PTHR11808:SF15">
    <property type="entry name" value="CYSTATHIONINE GAMMA-LYASE"/>
    <property type="match status" value="1"/>
</dbReference>
<dbReference type="InterPro" id="IPR015421">
    <property type="entry name" value="PyrdxlP-dep_Trfase_major"/>
</dbReference>
<dbReference type="GO" id="GO:0019346">
    <property type="term" value="P:transsulfuration"/>
    <property type="evidence" value="ECO:0007669"/>
    <property type="project" value="InterPro"/>
</dbReference>
<evidence type="ECO:0000256" key="2">
    <source>
        <dbReference type="ARBA" id="ARBA00005038"/>
    </source>
</evidence>
<keyword evidence="6" id="KW-0028">Amino-acid biosynthesis</keyword>
<comment type="cofactor">
    <cofactor evidence="1 8">
        <name>pyridoxal 5'-phosphate</name>
        <dbReference type="ChEBI" id="CHEBI:597326"/>
    </cofactor>
</comment>
<keyword evidence="11" id="KW-1185">Reference proteome</keyword>
<dbReference type="SUPFAM" id="SSF53383">
    <property type="entry name" value="PLP-dependent transferases"/>
    <property type="match status" value="1"/>
</dbReference>
<dbReference type="GO" id="GO:0005737">
    <property type="term" value="C:cytoplasm"/>
    <property type="evidence" value="ECO:0007669"/>
    <property type="project" value="TreeGrafter"/>
</dbReference>
<comment type="pathway">
    <text evidence="2">Amino-acid biosynthesis; L-cysteine biosynthesis; L-cysteine from L-homocysteine and L-serine: step 2/2.</text>
</comment>
<dbReference type="OrthoDB" id="3512640at2759"/>
<protein>
    <recommendedName>
        <fullName evidence="4">cystathionine gamma-lyase</fullName>
        <ecNumber evidence="4">4.4.1.1</ecNumber>
    </recommendedName>
    <alternativeName>
        <fullName evidence="7">Gamma-cystathionase</fullName>
    </alternativeName>
</protein>
<accession>A0A9P9FEN3</accession>
<evidence type="ECO:0000313" key="11">
    <source>
        <dbReference type="Proteomes" id="UP000717696"/>
    </source>
</evidence>
<keyword evidence="5 8" id="KW-0663">Pyridoxal phosphate</keyword>
<feature type="non-terminal residue" evidence="10">
    <location>
        <position position="120"/>
    </location>
</feature>
<reference evidence="10" key="1">
    <citation type="journal article" date="2021" name="Nat. Commun.">
        <title>Genetic determinants of endophytism in the Arabidopsis root mycobiome.</title>
        <authorList>
            <person name="Mesny F."/>
            <person name="Miyauchi S."/>
            <person name="Thiergart T."/>
            <person name="Pickel B."/>
            <person name="Atanasova L."/>
            <person name="Karlsson M."/>
            <person name="Huettel B."/>
            <person name="Barry K.W."/>
            <person name="Haridas S."/>
            <person name="Chen C."/>
            <person name="Bauer D."/>
            <person name="Andreopoulos W."/>
            <person name="Pangilinan J."/>
            <person name="LaButti K."/>
            <person name="Riley R."/>
            <person name="Lipzen A."/>
            <person name="Clum A."/>
            <person name="Drula E."/>
            <person name="Henrissat B."/>
            <person name="Kohler A."/>
            <person name="Grigoriev I.V."/>
            <person name="Martin F.M."/>
            <person name="Hacquard S."/>
        </authorList>
    </citation>
    <scope>NUCLEOTIDE SEQUENCE</scope>
    <source>
        <strain evidence="10">MPI-CAGE-AT-0021</strain>
    </source>
</reference>
<evidence type="ECO:0000256" key="6">
    <source>
        <dbReference type="ARBA" id="ARBA00023192"/>
    </source>
</evidence>
<sequence length="120" mass="13305">ITISTTFSQSKTNCPIGLHKYTRTSNPNRQGRPQSENIEKGIACLQKAKHALAFSSRKFAMAVILPNLGHGSHVISFADVCGGAYRYFTRVATAHNVRVTFVKNMEQAWSLSSNPKKKPR</sequence>
<keyword evidence="6" id="KW-0198">Cysteine biosynthesis</keyword>
<name>A0A9P9FEN3_9HYPO</name>
<dbReference type="InterPro" id="IPR015424">
    <property type="entry name" value="PyrdxlP-dep_Trfase"/>
</dbReference>
<evidence type="ECO:0000256" key="4">
    <source>
        <dbReference type="ARBA" id="ARBA00012085"/>
    </source>
</evidence>
<dbReference type="AlphaFoldDB" id="A0A9P9FEN3"/>
<evidence type="ECO:0000256" key="1">
    <source>
        <dbReference type="ARBA" id="ARBA00001933"/>
    </source>
</evidence>
<dbReference type="EMBL" id="JAGMUU010000002">
    <property type="protein sequence ID" value="KAH7160521.1"/>
    <property type="molecule type" value="Genomic_DNA"/>
</dbReference>
<feature type="region of interest" description="Disordered" evidence="9">
    <location>
        <begin position="18"/>
        <end position="38"/>
    </location>
</feature>
<comment type="caution">
    <text evidence="10">The sequence shown here is derived from an EMBL/GenBank/DDBJ whole genome shotgun (WGS) entry which is preliminary data.</text>
</comment>
<dbReference type="Pfam" id="PF01053">
    <property type="entry name" value="Cys_Met_Meta_PP"/>
    <property type="match status" value="1"/>
</dbReference>
<evidence type="ECO:0000256" key="8">
    <source>
        <dbReference type="RuleBase" id="RU362118"/>
    </source>
</evidence>
<dbReference type="PANTHER" id="PTHR11808">
    <property type="entry name" value="TRANS-SULFURATION ENZYME FAMILY MEMBER"/>
    <property type="match status" value="1"/>
</dbReference>
<evidence type="ECO:0000256" key="9">
    <source>
        <dbReference type="SAM" id="MobiDB-lite"/>
    </source>
</evidence>
<feature type="compositionally biased region" description="Polar residues" evidence="9">
    <location>
        <begin position="23"/>
        <end position="36"/>
    </location>
</feature>
<dbReference type="Gene3D" id="3.40.640.10">
    <property type="entry name" value="Type I PLP-dependent aspartate aminotransferase-like (Major domain)"/>
    <property type="match status" value="1"/>
</dbReference>
<evidence type="ECO:0000256" key="5">
    <source>
        <dbReference type="ARBA" id="ARBA00022898"/>
    </source>
</evidence>
<evidence type="ECO:0000256" key="3">
    <source>
        <dbReference type="ARBA" id="ARBA00009077"/>
    </source>
</evidence>
<evidence type="ECO:0000313" key="10">
    <source>
        <dbReference type="EMBL" id="KAH7160521.1"/>
    </source>
</evidence>
<dbReference type="Proteomes" id="UP000717696">
    <property type="component" value="Unassembled WGS sequence"/>
</dbReference>
<comment type="similarity">
    <text evidence="3 8">Belongs to the trans-sulfuration enzymes family.</text>
</comment>
<gene>
    <name evidence="10" type="ORF">B0J13DRAFT_432446</name>
</gene>
<organism evidence="10 11">
    <name type="scientific">Dactylonectria estremocensis</name>
    <dbReference type="NCBI Taxonomy" id="1079267"/>
    <lineage>
        <taxon>Eukaryota</taxon>
        <taxon>Fungi</taxon>
        <taxon>Dikarya</taxon>
        <taxon>Ascomycota</taxon>
        <taxon>Pezizomycotina</taxon>
        <taxon>Sordariomycetes</taxon>
        <taxon>Hypocreomycetidae</taxon>
        <taxon>Hypocreales</taxon>
        <taxon>Nectriaceae</taxon>
        <taxon>Dactylonectria</taxon>
    </lineage>
</organism>
<dbReference type="GO" id="GO:0019343">
    <property type="term" value="P:cysteine biosynthetic process via cystathionine"/>
    <property type="evidence" value="ECO:0007669"/>
    <property type="project" value="TreeGrafter"/>
</dbReference>
<dbReference type="InterPro" id="IPR000277">
    <property type="entry name" value="Cys/Met-Metab_PyrdxlP-dep_enz"/>
</dbReference>
<dbReference type="GO" id="GO:0004123">
    <property type="term" value="F:cystathionine gamma-lyase activity"/>
    <property type="evidence" value="ECO:0007669"/>
    <property type="project" value="TreeGrafter"/>
</dbReference>
<dbReference type="GO" id="GO:0030170">
    <property type="term" value="F:pyridoxal phosphate binding"/>
    <property type="evidence" value="ECO:0007669"/>
    <property type="project" value="InterPro"/>
</dbReference>